<proteinExistence type="predicted"/>
<reference evidence="2" key="1">
    <citation type="submission" date="2013-08" db="EMBL/GenBank/DDBJ databases">
        <title>Genome sequencing of Arenimonas donghaensis.</title>
        <authorList>
            <person name="Chen F."/>
            <person name="Wang G."/>
        </authorList>
    </citation>
    <scope>NUCLEOTIDE SEQUENCE [LARGE SCALE GENOMIC DNA]</scope>
    <source>
        <strain evidence="2">HO3-R19</strain>
    </source>
</reference>
<reference evidence="1 2" key="2">
    <citation type="journal article" date="2015" name="Stand. Genomic Sci.">
        <title>High quality draft genomic sequence of Arenimonas donghaensis DSM 18148(T).</title>
        <authorList>
            <person name="Chen F."/>
            <person name="Wang H."/>
            <person name="Cao Y."/>
            <person name="Li X."/>
            <person name="Wang G."/>
        </authorList>
    </citation>
    <scope>NUCLEOTIDE SEQUENCE [LARGE SCALE GENOMIC DNA]</scope>
    <source>
        <strain evidence="1 2">HO3-R19</strain>
    </source>
</reference>
<gene>
    <name evidence="1" type="ORF">N788_04715</name>
</gene>
<evidence type="ECO:0000313" key="2">
    <source>
        <dbReference type="Proteomes" id="UP000029085"/>
    </source>
</evidence>
<name>A0A087MH41_9GAMM</name>
<dbReference type="Proteomes" id="UP000029085">
    <property type="component" value="Unassembled WGS sequence"/>
</dbReference>
<comment type="caution">
    <text evidence="1">The sequence shown here is derived from an EMBL/GenBank/DDBJ whole genome shotgun (WGS) entry which is preliminary data.</text>
</comment>
<keyword evidence="2" id="KW-1185">Reference proteome</keyword>
<evidence type="ECO:0000313" key="1">
    <source>
        <dbReference type="EMBL" id="KFL36194.1"/>
    </source>
</evidence>
<dbReference type="PATRIC" id="fig|1121014.3.peg.1830"/>
<dbReference type="AlphaFoldDB" id="A0A087MH41"/>
<protein>
    <submittedName>
        <fullName evidence="1">Uncharacterized protein</fullName>
    </submittedName>
</protein>
<accession>A0A087MH41</accession>
<dbReference type="STRING" id="1121014.N788_04715"/>
<dbReference type="EMBL" id="AVCJ01000023">
    <property type="protein sequence ID" value="KFL36194.1"/>
    <property type="molecule type" value="Genomic_DNA"/>
</dbReference>
<sequence length="323" mass="34375">MMAAVPASANEGAQAVASLNVQLAAAEAPGDLVSDAALFKLFPVVLGFQPDPDSLDPALRSRVMAAQMALGERVAGGLATDPTVLALELRCPPAAKASQACEARMDRLSGLAGDNAYHHVVLMGTATALGDHGAVLEHARRAARAPDYHHDIATVFSSLYARYSQVPESMWQALRAPEGQRRSPGVEAMAYAAAVALPHYKYIFDACRDPAGELRRHCLDIGRKMTHGSGVLLDIEVGAKIVAKLGGEDDQAKARQKLREARWLGRAVATPEDSLDAAQWDEFFAIYAREGELAAMRYAATAQGIALVPPTGWTGEPEVRPTS</sequence>
<organism evidence="1 2">
    <name type="scientific">Arenimonas donghaensis DSM 18148 = HO3-R19</name>
    <dbReference type="NCBI Taxonomy" id="1121014"/>
    <lineage>
        <taxon>Bacteria</taxon>
        <taxon>Pseudomonadati</taxon>
        <taxon>Pseudomonadota</taxon>
        <taxon>Gammaproteobacteria</taxon>
        <taxon>Lysobacterales</taxon>
        <taxon>Lysobacteraceae</taxon>
        <taxon>Arenimonas</taxon>
    </lineage>
</organism>